<name>A0A565A510_PLAVI</name>
<reference evidence="2" key="1">
    <citation type="submission" date="2016-07" db="EMBL/GenBank/DDBJ databases">
        <authorList>
            <consortium name="Pathogen Informatics"/>
        </authorList>
    </citation>
    <scope>NUCLEOTIDE SEQUENCE</scope>
</reference>
<proteinExistence type="predicted"/>
<evidence type="ECO:0000313" key="2">
    <source>
        <dbReference type="EMBL" id="VUZ99907.1"/>
    </source>
</evidence>
<dbReference type="Pfam" id="PF12420">
    <property type="entry name" value="DUF3671"/>
    <property type="match status" value="1"/>
</dbReference>
<keyword evidence="1" id="KW-1133">Transmembrane helix</keyword>
<dbReference type="VEuPathDB" id="PlasmoDB:PVPAM_110070300"/>
<feature type="transmembrane region" description="Helical" evidence="1">
    <location>
        <begin position="12"/>
        <end position="31"/>
    </location>
</feature>
<dbReference type="InterPro" id="IPR022139">
    <property type="entry name" value="Fam-L/Fam-M-like_plasmodium"/>
</dbReference>
<dbReference type="VEuPathDB" id="PlasmoDB:PVW1_020027100"/>
<feature type="transmembrane region" description="Helical" evidence="1">
    <location>
        <begin position="164"/>
        <end position="184"/>
    </location>
</feature>
<gene>
    <name evidence="2" type="ORF">PVP01_0006200</name>
</gene>
<evidence type="ECO:0000256" key="1">
    <source>
        <dbReference type="SAM" id="Phobius"/>
    </source>
</evidence>
<dbReference type="VEuPathDB" id="PlasmoDB:PVP01_0006200"/>
<keyword evidence="1" id="KW-0472">Membrane</keyword>
<protein>
    <recommendedName>
        <fullName evidence="3">Variable surface protein</fullName>
    </recommendedName>
</protein>
<accession>A0A565A510</accession>
<dbReference type="Proteomes" id="UP000220605">
    <property type="component" value="Unassembled WGS sequence"/>
</dbReference>
<keyword evidence="1" id="KW-0812">Transmembrane</keyword>
<evidence type="ECO:0008006" key="3">
    <source>
        <dbReference type="Google" id="ProtNLM"/>
    </source>
</evidence>
<organism evidence="2">
    <name type="scientific">Plasmodium vivax</name>
    <name type="common">malaria parasite P. vivax</name>
    <dbReference type="NCBI Taxonomy" id="5855"/>
    <lineage>
        <taxon>Eukaryota</taxon>
        <taxon>Sar</taxon>
        <taxon>Alveolata</taxon>
        <taxon>Apicomplexa</taxon>
        <taxon>Aconoidasida</taxon>
        <taxon>Haemosporida</taxon>
        <taxon>Plasmodiidae</taxon>
        <taxon>Plasmodium</taxon>
        <taxon>Plasmodium (Plasmodium)</taxon>
    </lineage>
</organism>
<dbReference type="OrthoDB" id="389387at2759"/>
<feature type="transmembrane region" description="Helical" evidence="1">
    <location>
        <begin position="227"/>
        <end position="252"/>
    </location>
</feature>
<dbReference type="EMBL" id="FLZR02000019">
    <property type="protein sequence ID" value="VUZ99907.1"/>
    <property type="molecule type" value="Genomic_DNA"/>
</dbReference>
<sequence>MLKNYNIKENMKTIFILKFFTFIILIWICYLKIDKCIFDISYGNEYKVERTSFACFNRLLAKHEIQEGLRSNRQRELLTDNIMNKNMKNVLEHTSTYGQLNKRKNDLDLYMRGYKRRYSKKNGLGKLDCYCEKKVFHKIEDIDNLIDKLQNDKKSLKKKILYKYGIRFILFSLIPVFGLIMPLLHNDYFQLIPKCFDDCNESSHKKSNVHDNETYPKNLLKTSTWNAISIANFVLYCITSFIVLSVIIYVWIKFIKYQRLKACRSKMNIKEYCTFCKSLFI</sequence>
<dbReference type="AlphaFoldDB" id="A0A565A510"/>